<keyword evidence="1" id="KW-0378">Hydrolase</keyword>
<dbReference type="AlphaFoldDB" id="A4BT94"/>
<dbReference type="Proteomes" id="UP000003374">
    <property type="component" value="Unassembled WGS sequence"/>
</dbReference>
<gene>
    <name evidence="1" type="ORF">NB231_07497</name>
</gene>
<dbReference type="GO" id="GO:0016787">
    <property type="term" value="F:hydrolase activity"/>
    <property type="evidence" value="ECO:0007669"/>
    <property type="project" value="UniProtKB-KW"/>
</dbReference>
<sequence>MAMAARAALDCRYGALLIGRGQGARARYYRTTLSERWCSYSG</sequence>
<evidence type="ECO:0000313" key="2">
    <source>
        <dbReference type="Proteomes" id="UP000003374"/>
    </source>
</evidence>
<protein>
    <submittedName>
        <fullName evidence="1">Oligoribonuclease</fullName>
        <ecNumber evidence="1">3.1.-.-</ecNumber>
    </submittedName>
</protein>
<keyword evidence="2" id="KW-1185">Reference proteome</keyword>
<proteinExistence type="predicted"/>
<accession>A4BT94</accession>
<dbReference type="EC" id="3.1.-.-" evidence="1"/>
<dbReference type="HOGENOM" id="CLU_3254711_0_0_6"/>
<organism evidence="1 2">
    <name type="scientific">Nitrococcus mobilis Nb-231</name>
    <dbReference type="NCBI Taxonomy" id="314278"/>
    <lineage>
        <taxon>Bacteria</taxon>
        <taxon>Pseudomonadati</taxon>
        <taxon>Pseudomonadota</taxon>
        <taxon>Gammaproteobacteria</taxon>
        <taxon>Chromatiales</taxon>
        <taxon>Ectothiorhodospiraceae</taxon>
        <taxon>Nitrococcus</taxon>
    </lineage>
</organism>
<name>A4BT94_9GAMM</name>
<reference evidence="1 2" key="1">
    <citation type="submission" date="2006-02" db="EMBL/GenBank/DDBJ databases">
        <authorList>
            <person name="Waterbury J."/>
            <person name="Ferriera S."/>
            <person name="Johnson J."/>
            <person name="Kravitz S."/>
            <person name="Halpern A."/>
            <person name="Remington K."/>
            <person name="Beeson K."/>
            <person name="Tran B."/>
            <person name="Rogers Y.-H."/>
            <person name="Friedman R."/>
            <person name="Venter J.C."/>
        </authorList>
    </citation>
    <scope>NUCLEOTIDE SEQUENCE [LARGE SCALE GENOMIC DNA]</scope>
    <source>
        <strain evidence="1 2">Nb-231</strain>
    </source>
</reference>
<comment type="caution">
    <text evidence="1">The sequence shown here is derived from an EMBL/GenBank/DDBJ whole genome shotgun (WGS) entry which is preliminary data.</text>
</comment>
<dbReference type="EMBL" id="AAOF01000013">
    <property type="protein sequence ID" value="EAR20996.1"/>
    <property type="molecule type" value="Genomic_DNA"/>
</dbReference>
<evidence type="ECO:0000313" key="1">
    <source>
        <dbReference type="EMBL" id="EAR20996.1"/>
    </source>
</evidence>